<dbReference type="Proteomes" id="UP000267164">
    <property type="component" value="Chromosome"/>
</dbReference>
<keyword evidence="2" id="KW-1185">Reference proteome</keyword>
<reference evidence="1 2" key="1">
    <citation type="submission" date="2018-09" db="EMBL/GenBank/DDBJ databases">
        <title>Nocardia yunnanensis sp. nov., an actinomycete isolated from a soil sample.</title>
        <authorList>
            <person name="Zhang J."/>
        </authorList>
    </citation>
    <scope>NUCLEOTIDE SEQUENCE [LARGE SCALE GENOMIC DNA]</scope>
    <source>
        <strain evidence="1 2">CFHS0054</strain>
    </source>
</reference>
<organism evidence="1 2">
    <name type="scientific">Nocardia yunnanensis</name>
    <dbReference type="NCBI Taxonomy" id="2382165"/>
    <lineage>
        <taxon>Bacteria</taxon>
        <taxon>Bacillati</taxon>
        <taxon>Actinomycetota</taxon>
        <taxon>Actinomycetes</taxon>
        <taxon>Mycobacteriales</taxon>
        <taxon>Nocardiaceae</taxon>
        <taxon>Nocardia</taxon>
    </lineage>
</organism>
<proteinExistence type="predicted"/>
<accession>A0A386ZNZ2</accession>
<protein>
    <recommendedName>
        <fullName evidence="3">SHOCT domain-containing protein</fullName>
    </recommendedName>
</protein>
<evidence type="ECO:0000313" key="2">
    <source>
        <dbReference type="Proteomes" id="UP000267164"/>
    </source>
</evidence>
<dbReference type="AlphaFoldDB" id="A0A386ZNZ2"/>
<sequence length="22" mass="2499">MYREGLLTDAEFQRAKDTLPGS</sequence>
<evidence type="ECO:0008006" key="3">
    <source>
        <dbReference type="Google" id="ProtNLM"/>
    </source>
</evidence>
<dbReference type="KEGG" id="nyu:D7D52_10060"/>
<gene>
    <name evidence="1" type="ORF">D7D52_10060</name>
</gene>
<evidence type="ECO:0000313" key="1">
    <source>
        <dbReference type="EMBL" id="AYF78894.1"/>
    </source>
</evidence>
<name>A0A386ZNZ2_9NOCA</name>
<dbReference type="EMBL" id="CP032568">
    <property type="protein sequence ID" value="AYF78894.1"/>
    <property type="molecule type" value="Genomic_DNA"/>
</dbReference>